<dbReference type="Proteomes" id="UP001227192">
    <property type="component" value="Unassembled WGS sequence"/>
</dbReference>
<dbReference type="EMBL" id="LACB01000030">
    <property type="protein sequence ID" value="KAJ9491542.1"/>
    <property type="molecule type" value="Genomic_DNA"/>
</dbReference>
<evidence type="ECO:0000313" key="1">
    <source>
        <dbReference type="EMBL" id="KAJ9491542.1"/>
    </source>
</evidence>
<protein>
    <submittedName>
        <fullName evidence="1">Uncharacterized protein</fullName>
    </submittedName>
</protein>
<keyword evidence="2" id="KW-1185">Reference proteome</keyword>
<dbReference type="AlphaFoldDB" id="A0AAI9TR32"/>
<reference evidence="1" key="1">
    <citation type="submission" date="2015-06" db="EMBL/GenBank/DDBJ databases">
        <authorList>
            <person name="Nguyen H."/>
        </authorList>
    </citation>
    <scope>NUCLEOTIDE SEQUENCE</scope>
    <source>
        <strain evidence="1">DAOM 180753</strain>
    </source>
</reference>
<organism evidence="1 2">
    <name type="scientific">Penicillium thymicola</name>
    <dbReference type="NCBI Taxonomy" id="293382"/>
    <lineage>
        <taxon>Eukaryota</taxon>
        <taxon>Fungi</taxon>
        <taxon>Dikarya</taxon>
        <taxon>Ascomycota</taxon>
        <taxon>Pezizomycotina</taxon>
        <taxon>Eurotiomycetes</taxon>
        <taxon>Eurotiomycetidae</taxon>
        <taxon>Eurotiales</taxon>
        <taxon>Aspergillaceae</taxon>
        <taxon>Penicillium</taxon>
    </lineage>
</organism>
<proteinExistence type="predicted"/>
<name>A0AAI9TR32_PENTH</name>
<sequence length="137" mass="16335">MPGDEIRWLRTAAQEAVNHVDRYCREVKDNIGLQLSGQCDEVSSWEERLYEEENTMKRGSEEAYESLRLARLRYNELFPEFMLDSGNQAFDKAIEVINKFSMDTLKWLRDSQENVDKWTENAEDKHADWCENVNDWY</sequence>
<comment type="caution">
    <text evidence="1">The sequence shown here is derived from an EMBL/GenBank/DDBJ whole genome shotgun (WGS) entry which is preliminary data.</text>
</comment>
<accession>A0AAI9TR32</accession>
<reference evidence="1" key="2">
    <citation type="journal article" date="2016" name="Fungal Biol.">
        <title>Ochratoxin A production by Penicillium thymicola.</title>
        <authorList>
            <person name="Nguyen H.D.T."/>
            <person name="McMullin D.R."/>
            <person name="Ponomareva E."/>
            <person name="Riley R."/>
            <person name="Pomraning K.R."/>
            <person name="Baker S.E."/>
            <person name="Seifert K.A."/>
        </authorList>
    </citation>
    <scope>NUCLEOTIDE SEQUENCE</scope>
    <source>
        <strain evidence="1">DAOM 180753</strain>
    </source>
</reference>
<evidence type="ECO:0000313" key="2">
    <source>
        <dbReference type="Proteomes" id="UP001227192"/>
    </source>
</evidence>
<gene>
    <name evidence="1" type="ORF">VN97_g1723</name>
</gene>